<dbReference type="EMBL" id="JAPDMZ010000089">
    <property type="protein sequence ID" value="KAK0550658.1"/>
    <property type="molecule type" value="Genomic_DNA"/>
</dbReference>
<evidence type="ECO:0000313" key="16">
    <source>
        <dbReference type="EMBL" id="KAK0550658.1"/>
    </source>
</evidence>
<evidence type="ECO:0000256" key="14">
    <source>
        <dbReference type="ARBA" id="ARBA00026104"/>
    </source>
</evidence>
<evidence type="ECO:0000256" key="4">
    <source>
        <dbReference type="ARBA" id="ARBA00022553"/>
    </source>
</evidence>
<keyword evidence="7" id="KW-0378">Hydrolase</keyword>
<evidence type="ECO:0000259" key="15">
    <source>
        <dbReference type="Pfam" id="PF01764"/>
    </source>
</evidence>
<protein>
    <recommendedName>
        <fullName evidence="14">sn-1-specific diacylglycerol lipase</fullName>
        <ecNumber evidence="14">3.1.1.116</ecNumber>
    </recommendedName>
</protein>
<keyword evidence="11" id="KW-0443">Lipid metabolism</keyword>
<comment type="cofactor">
    <cofactor evidence="1">
        <name>Ca(2+)</name>
        <dbReference type="ChEBI" id="CHEBI:29108"/>
    </cofactor>
</comment>
<evidence type="ECO:0000256" key="13">
    <source>
        <dbReference type="ARBA" id="ARBA00024531"/>
    </source>
</evidence>
<keyword evidence="3" id="KW-1003">Cell membrane</keyword>
<dbReference type="GO" id="GO:0005886">
    <property type="term" value="C:plasma membrane"/>
    <property type="evidence" value="ECO:0007669"/>
    <property type="project" value="UniProtKB-SubCell"/>
</dbReference>
<comment type="catalytic activity">
    <reaction evidence="13">
        <text>a 1,2-diacyl-sn-glycerol + H2O = a 2-acylglycerol + a fatty acid + H(+)</text>
        <dbReference type="Rhea" id="RHEA:33275"/>
        <dbReference type="ChEBI" id="CHEBI:15377"/>
        <dbReference type="ChEBI" id="CHEBI:15378"/>
        <dbReference type="ChEBI" id="CHEBI:17389"/>
        <dbReference type="ChEBI" id="CHEBI:17815"/>
        <dbReference type="ChEBI" id="CHEBI:28868"/>
        <dbReference type="EC" id="3.1.1.116"/>
    </reaction>
    <physiologicalReaction direction="left-to-right" evidence="13">
        <dbReference type="Rhea" id="RHEA:33276"/>
    </physiologicalReaction>
</comment>
<comment type="caution">
    <text evidence="16">The sequence shown here is derived from an EMBL/GenBank/DDBJ whole genome shotgun (WGS) entry which is preliminary data.</text>
</comment>
<dbReference type="InterPro" id="IPR029058">
    <property type="entry name" value="AB_hydrolase_fold"/>
</dbReference>
<evidence type="ECO:0000256" key="8">
    <source>
        <dbReference type="ARBA" id="ARBA00022837"/>
    </source>
</evidence>
<dbReference type="InterPro" id="IPR002921">
    <property type="entry name" value="Fungal_lipase-type"/>
</dbReference>
<keyword evidence="17" id="KW-1185">Reference proteome</keyword>
<dbReference type="EC" id="3.1.1.116" evidence="14"/>
<dbReference type="PANTHER" id="PTHR45792:SF8">
    <property type="entry name" value="DIACYLGLYCEROL LIPASE-ALPHA"/>
    <property type="match status" value="1"/>
</dbReference>
<sequence>MAAQVSNLVYQSAETIAKLAPSQGLKLLWMKESTQDEYTKAVALFENPHQGILHLSVRGTDTSSPHDIITATQAQPQIFDSQIAPGLMVHPGFRESAKDIVEDIYHQLRVHGHGRPLVVSGHSAGAAIASICILQLQMKDPALLKSLKVSAVFFGPAVTFSEDIQFLIPNIPILSFINRGDPVPRIDIDYCAWGLRRLRAMFLLGLHRFRRGPPQWLFGYLSNFFLSSDTVRGAERHRRVLATPPPAQRLFPVGRLLYLNKHRDRGVARYSVTTLSRAELSALAPWRIDRHLCHKYISALNGLDWSSTSGNHCQDVPV</sequence>
<evidence type="ECO:0000256" key="7">
    <source>
        <dbReference type="ARBA" id="ARBA00022801"/>
    </source>
</evidence>
<name>A0AAN6GP81_9BASI</name>
<evidence type="ECO:0000256" key="9">
    <source>
        <dbReference type="ARBA" id="ARBA00022963"/>
    </source>
</evidence>
<evidence type="ECO:0000313" key="17">
    <source>
        <dbReference type="Proteomes" id="UP001176517"/>
    </source>
</evidence>
<keyword evidence="9" id="KW-0442">Lipid degradation</keyword>
<dbReference type="Proteomes" id="UP001176517">
    <property type="component" value="Unassembled WGS sequence"/>
</dbReference>
<dbReference type="AlphaFoldDB" id="A0AAN6GP81"/>
<dbReference type="Pfam" id="PF01764">
    <property type="entry name" value="Lipase_3"/>
    <property type="match status" value="1"/>
</dbReference>
<keyword evidence="10" id="KW-1133">Transmembrane helix</keyword>
<proteinExistence type="predicted"/>
<evidence type="ECO:0000256" key="2">
    <source>
        <dbReference type="ARBA" id="ARBA00004651"/>
    </source>
</evidence>
<evidence type="ECO:0000256" key="1">
    <source>
        <dbReference type="ARBA" id="ARBA00001913"/>
    </source>
</evidence>
<organism evidence="16 17">
    <name type="scientific">Tilletia horrida</name>
    <dbReference type="NCBI Taxonomy" id="155126"/>
    <lineage>
        <taxon>Eukaryota</taxon>
        <taxon>Fungi</taxon>
        <taxon>Dikarya</taxon>
        <taxon>Basidiomycota</taxon>
        <taxon>Ustilaginomycotina</taxon>
        <taxon>Exobasidiomycetes</taxon>
        <taxon>Tilletiales</taxon>
        <taxon>Tilletiaceae</taxon>
        <taxon>Tilletia</taxon>
    </lineage>
</organism>
<keyword evidence="5" id="KW-0812">Transmembrane</keyword>
<feature type="domain" description="Fungal lipase-type" evidence="15">
    <location>
        <begin position="55"/>
        <end position="186"/>
    </location>
</feature>
<dbReference type="GO" id="GO:0016042">
    <property type="term" value="P:lipid catabolic process"/>
    <property type="evidence" value="ECO:0007669"/>
    <property type="project" value="UniProtKB-KW"/>
</dbReference>
<evidence type="ECO:0000256" key="3">
    <source>
        <dbReference type="ARBA" id="ARBA00022475"/>
    </source>
</evidence>
<evidence type="ECO:0000256" key="10">
    <source>
        <dbReference type="ARBA" id="ARBA00022989"/>
    </source>
</evidence>
<dbReference type="InterPro" id="IPR052214">
    <property type="entry name" value="DAG_Lipase-Related"/>
</dbReference>
<evidence type="ECO:0000256" key="12">
    <source>
        <dbReference type="ARBA" id="ARBA00023136"/>
    </source>
</evidence>
<keyword evidence="6" id="KW-0479">Metal-binding</keyword>
<evidence type="ECO:0000256" key="11">
    <source>
        <dbReference type="ARBA" id="ARBA00023098"/>
    </source>
</evidence>
<keyword evidence="12" id="KW-0472">Membrane</keyword>
<keyword evidence="4" id="KW-0597">Phosphoprotein</keyword>
<dbReference type="PANTHER" id="PTHR45792">
    <property type="entry name" value="DIACYLGLYCEROL LIPASE HOMOLOG-RELATED"/>
    <property type="match status" value="1"/>
</dbReference>
<dbReference type="Gene3D" id="3.40.50.1820">
    <property type="entry name" value="alpha/beta hydrolase"/>
    <property type="match status" value="1"/>
</dbReference>
<dbReference type="SUPFAM" id="SSF53474">
    <property type="entry name" value="alpha/beta-Hydrolases"/>
    <property type="match status" value="1"/>
</dbReference>
<reference evidence="16" key="1">
    <citation type="journal article" date="2023" name="PhytoFront">
        <title>Draft Genome Resources of Seven Strains of Tilletia horrida, Causal Agent of Kernel Smut of Rice.</title>
        <authorList>
            <person name="Khanal S."/>
            <person name="Antony Babu S."/>
            <person name="Zhou X.G."/>
        </authorList>
    </citation>
    <scope>NUCLEOTIDE SEQUENCE</scope>
    <source>
        <strain evidence="16">TX6</strain>
    </source>
</reference>
<dbReference type="GO" id="GO:0016298">
    <property type="term" value="F:lipase activity"/>
    <property type="evidence" value="ECO:0007669"/>
    <property type="project" value="TreeGrafter"/>
</dbReference>
<comment type="subcellular location">
    <subcellularLocation>
        <location evidence="2">Cell membrane</location>
        <topology evidence="2">Multi-pass membrane protein</topology>
    </subcellularLocation>
</comment>
<accession>A0AAN6GP81</accession>
<dbReference type="GO" id="GO:0046872">
    <property type="term" value="F:metal ion binding"/>
    <property type="evidence" value="ECO:0007669"/>
    <property type="project" value="UniProtKB-KW"/>
</dbReference>
<evidence type="ECO:0000256" key="5">
    <source>
        <dbReference type="ARBA" id="ARBA00022692"/>
    </source>
</evidence>
<gene>
    <name evidence="16" type="ORF">OC846_003590</name>
</gene>
<keyword evidence="8" id="KW-0106">Calcium</keyword>
<evidence type="ECO:0000256" key="6">
    <source>
        <dbReference type="ARBA" id="ARBA00022723"/>
    </source>
</evidence>